<comment type="caution">
    <text evidence="1">The sequence shown here is derived from an EMBL/GenBank/DDBJ whole genome shotgun (WGS) entry which is preliminary data.</text>
</comment>
<evidence type="ECO:0000313" key="1">
    <source>
        <dbReference type="EMBL" id="MPN15848.1"/>
    </source>
</evidence>
<sequence length="89" mass="10355">MPFPRVPRAIDARRAVQRVHDQAAVVRKSGGKAGKAQDLLRLLDRVCLKGVPVFYDVDLQTRLLERLHIRKVRAENLENFAHFMRIVRR</sequence>
<accession>A0A645FN36</accession>
<reference evidence="1" key="1">
    <citation type="submission" date="2019-08" db="EMBL/GenBank/DDBJ databases">
        <authorList>
            <person name="Kucharzyk K."/>
            <person name="Murdoch R.W."/>
            <person name="Higgins S."/>
            <person name="Loffler F."/>
        </authorList>
    </citation>
    <scope>NUCLEOTIDE SEQUENCE</scope>
</reference>
<gene>
    <name evidence="1" type="ORF">SDC9_163184</name>
</gene>
<proteinExistence type="predicted"/>
<name>A0A645FN36_9ZZZZ</name>
<organism evidence="1">
    <name type="scientific">bioreactor metagenome</name>
    <dbReference type="NCBI Taxonomy" id="1076179"/>
    <lineage>
        <taxon>unclassified sequences</taxon>
        <taxon>metagenomes</taxon>
        <taxon>ecological metagenomes</taxon>
    </lineage>
</organism>
<dbReference type="AlphaFoldDB" id="A0A645FN36"/>
<protein>
    <submittedName>
        <fullName evidence="1">Uncharacterized protein</fullName>
    </submittedName>
</protein>
<dbReference type="EMBL" id="VSSQ01062711">
    <property type="protein sequence ID" value="MPN15848.1"/>
    <property type="molecule type" value="Genomic_DNA"/>
</dbReference>